<name>A0ABX2D669_9CYAN</name>
<evidence type="ECO:0000313" key="2">
    <source>
        <dbReference type="Proteomes" id="UP000702425"/>
    </source>
</evidence>
<gene>
    <name evidence="1" type="ORF">E5S67_05940</name>
</gene>
<protein>
    <submittedName>
        <fullName evidence="1">Uncharacterized protein</fullName>
    </submittedName>
</protein>
<keyword evidence="2" id="KW-1185">Reference proteome</keyword>
<organism evidence="1 2">
    <name type="scientific">Microcoleus asticus IPMA8</name>
    <dbReference type="NCBI Taxonomy" id="2563858"/>
    <lineage>
        <taxon>Bacteria</taxon>
        <taxon>Bacillati</taxon>
        <taxon>Cyanobacteriota</taxon>
        <taxon>Cyanophyceae</taxon>
        <taxon>Oscillatoriophycideae</taxon>
        <taxon>Oscillatoriales</taxon>
        <taxon>Microcoleaceae</taxon>
        <taxon>Microcoleus</taxon>
        <taxon>Microcoleus asticus</taxon>
    </lineage>
</organism>
<comment type="caution">
    <text evidence="1">The sequence shown here is derived from an EMBL/GenBank/DDBJ whole genome shotgun (WGS) entry which is preliminary data.</text>
</comment>
<accession>A0ABX2D669</accession>
<reference evidence="1 2" key="1">
    <citation type="journal article" date="2020" name="Sci. Rep.">
        <title>A novel cyanobacterial geosmin producer, revising GeoA distribution and dispersion patterns in Bacteria.</title>
        <authorList>
            <person name="Churro C."/>
            <person name="Semedo-Aguiar A.P."/>
            <person name="Silva A.D."/>
            <person name="Pereira-Leal J.B."/>
            <person name="Leite R.B."/>
        </authorList>
    </citation>
    <scope>NUCLEOTIDE SEQUENCE [LARGE SCALE GENOMIC DNA]</scope>
    <source>
        <strain evidence="1 2">IPMA8</strain>
    </source>
</reference>
<evidence type="ECO:0000313" key="1">
    <source>
        <dbReference type="EMBL" id="NQE38156.1"/>
    </source>
</evidence>
<sequence length="77" mass="8418">MLNHTKLYPSIPVEQANKLKTISITNSDKGHKDGAAIVIPSFISGTEARAIFAEKPHSVFVGGYIAILNDFLYLEQS</sequence>
<proteinExistence type="predicted"/>
<dbReference type="RefSeq" id="WP_172192701.1">
    <property type="nucleotide sequence ID" value="NZ_CAWPPK010000095.1"/>
</dbReference>
<dbReference type="EMBL" id="SRRZ01000184">
    <property type="protein sequence ID" value="NQE38156.1"/>
    <property type="molecule type" value="Genomic_DNA"/>
</dbReference>
<dbReference type="Proteomes" id="UP000702425">
    <property type="component" value="Unassembled WGS sequence"/>
</dbReference>